<organism evidence="1">
    <name type="scientific">viral metagenome</name>
    <dbReference type="NCBI Taxonomy" id="1070528"/>
    <lineage>
        <taxon>unclassified sequences</taxon>
        <taxon>metagenomes</taxon>
        <taxon>organismal metagenomes</taxon>
    </lineage>
</organism>
<name>A0A6M3LYX2_9ZZZZ</name>
<gene>
    <name evidence="1" type="ORF">MM171A00427_0013</name>
</gene>
<sequence>MAAAAFVAMKVQSVADLRLLAATTGEAAKSMLAKWRQQNEGNENWTELDDCTVVPLYCDIANQ</sequence>
<dbReference type="AlphaFoldDB" id="A0A6M3LYX2"/>
<accession>A0A6M3LYX2</accession>
<reference evidence="1" key="1">
    <citation type="submission" date="2020-03" db="EMBL/GenBank/DDBJ databases">
        <title>The deep terrestrial virosphere.</title>
        <authorList>
            <person name="Holmfeldt K."/>
            <person name="Nilsson E."/>
            <person name="Simone D."/>
            <person name="Lopez-Fernandez M."/>
            <person name="Wu X."/>
            <person name="de Brujin I."/>
            <person name="Lundin D."/>
            <person name="Andersson A."/>
            <person name="Bertilsson S."/>
            <person name="Dopson M."/>
        </authorList>
    </citation>
    <scope>NUCLEOTIDE SEQUENCE</scope>
    <source>
        <strain evidence="1">MM171A00427</strain>
    </source>
</reference>
<evidence type="ECO:0000313" key="1">
    <source>
        <dbReference type="EMBL" id="QJB00517.1"/>
    </source>
</evidence>
<protein>
    <submittedName>
        <fullName evidence="1">Uncharacterized protein</fullName>
    </submittedName>
</protein>
<dbReference type="EMBL" id="MT143695">
    <property type="protein sequence ID" value="QJB00517.1"/>
    <property type="molecule type" value="Genomic_DNA"/>
</dbReference>
<proteinExistence type="predicted"/>